<dbReference type="AlphaFoldDB" id="A0A3G6IV17"/>
<evidence type="ECO:0000313" key="4">
    <source>
        <dbReference type="EMBL" id="AZA09542.1"/>
    </source>
</evidence>
<dbReference type="GO" id="GO:0008171">
    <property type="term" value="F:O-methyltransferase activity"/>
    <property type="evidence" value="ECO:0007669"/>
    <property type="project" value="InterPro"/>
</dbReference>
<dbReference type="EC" id="2.1.1.-" evidence="4"/>
<evidence type="ECO:0000256" key="2">
    <source>
        <dbReference type="ARBA" id="ARBA00022679"/>
    </source>
</evidence>
<keyword evidence="3" id="KW-0949">S-adenosyl-L-methionine</keyword>
<sequence>MLREYIESTNRSSEALDHAIAEAKEVGLNTPDAMTGQLLQTLAVTTGAHGLVAITPAADVAGLYMLAGASDKAVLTCIDPEPEHQQRAKATFRSAGYPSQRVRFLPSRPLEVLGRLANNSYQVIFAEVSPMDLSALVDAALPLLSDGGVLLLADALLDGTISDSSRIDRDTLGAREADQHILGLEGVVVARLPLGAGLTMISKCRD</sequence>
<keyword evidence="5" id="KW-1185">Reference proteome</keyword>
<dbReference type="KEGG" id="cpso:CPPEL_07160"/>
<evidence type="ECO:0000313" key="5">
    <source>
        <dbReference type="Proteomes" id="UP000271426"/>
    </source>
</evidence>
<dbReference type="SUPFAM" id="SSF53335">
    <property type="entry name" value="S-adenosyl-L-methionine-dependent methyltransferases"/>
    <property type="match status" value="1"/>
</dbReference>
<dbReference type="InterPro" id="IPR029063">
    <property type="entry name" value="SAM-dependent_MTases_sf"/>
</dbReference>
<reference evidence="4 5" key="1">
    <citation type="submission" date="2018-11" db="EMBL/GenBank/DDBJ databases">
        <authorList>
            <person name="Kleinhagauer T."/>
            <person name="Glaeser S.P."/>
            <person name="Spergser J."/>
            <person name="Ruckert C."/>
            <person name="Kaempfer P."/>
            <person name="Busse H.-J."/>
        </authorList>
    </citation>
    <scope>NUCLEOTIDE SEQUENCE [LARGE SCALE GENOMIC DNA]</scope>
    <source>
        <strain evidence="4 5">812CH</strain>
    </source>
</reference>
<dbReference type="OrthoDB" id="4774874at2"/>
<evidence type="ECO:0000256" key="3">
    <source>
        <dbReference type="ARBA" id="ARBA00022691"/>
    </source>
</evidence>
<dbReference type="Pfam" id="PF01596">
    <property type="entry name" value="Methyltransf_3"/>
    <property type="match status" value="1"/>
</dbReference>
<name>A0A3G6IV17_9CORY</name>
<dbReference type="Proteomes" id="UP000271426">
    <property type="component" value="Chromosome"/>
</dbReference>
<dbReference type="InterPro" id="IPR002935">
    <property type="entry name" value="SAM_O-MeTrfase"/>
</dbReference>
<proteinExistence type="predicted"/>
<organism evidence="4 5">
    <name type="scientific">Corynebacterium pseudopelargi</name>
    <dbReference type="NCBI Taxonomy" id="2080757"/>
    <lineage>
        <taxon>Bacteria</taxon>
        <taxon>Bacillati</taxon>
        <taxon>Actinomycetota</taxon>
        <taxon>Actinomycetes</taxon>
        <taxon>Mycobacteriales</taxon>
        <taxon>Corynebacteriaceae</taxon>
        <taxon>Corynebacterium</taxon>
    </lineage>
</organism>
<dbReference type="Gene3D" id="3.40.50.150">
    <property type="entry name" value="Vaccinia Virus protein VP39"/>
    <property type="match status" value="1"/>
</dbReference>
<dbReference type="PROSITE" id="PS51682">
    <property type="entry name" value="SAM_OMT_I"/>
    <property type="match status" value="1"/>
</dbReference>
<dbReference type="GO" id="GO:0032259">
    <property type="term" value="P:methylation"/>
    <property type="evidence" value="ECO:0007669"/>
    <property type="project" value="UniProtKB-KW"/>
</dbReference>
<dbReference type="EMBL" id="CP033898">
    <property type="protein sequence ID" value="AZA09542.1"/>
    <property type="molecule type" value="Genomic_DNA"/>
</dbReference>
<keyword evidence="2 4" id="KW-0808">Transferase</keyword>
<keyword evidence="1 4" id="KW-0489">Methyltransferase</keyword>
<accession>A0A3G6IV17</accession>
<protein>
    <submittedName>
        <fullName evidence="4">O-methyltransferase</fullName>
        <ecNumber evidence="4">2.1.1.-</ecNumber>
    </submittedName>
</protein>
<dbReference type="RefSeq" id="WP_123961272.1">
    <property type="nucleotide sequence ID" value="NZ_CP033898.1"/>
</dbReference>
<evidence type="ECO:0000256" key="1">
    <source>
        <dbReference type="ARBA" id="ARBA00022603"/>
    </source>
</evidence>
<gene>
    <name evidence="4" type="ORF">CPPEL_07160</name>
</gene>